<protein>
    <recommendedName>
        <fullName evidence="5">diacylglycerol O-acyltransferase</fullName>
        <ecNumber evidence="5">2.3.1.20</ecNumber>
    </recommendedName>
</protein>
<evidence type="ECO:0000256" key="10">
    <source>
        <dbReference type="ARBA" id="ARBA00022824"/>
    </source>
</evidence>
<comment type="caution">
    <text evidence="15">The sequence shown here is derived from an EMBL/GenBank/DDBJ whole genome shotgun (WGS) entry which is preliminary data.</text>
</comment>
<evidence type="ECO:0000313" key="16">
    <source>
        <dbReference type="Proteomes" id="UP000186922"/>
    </source>
</evidence>
<keyword evidence="8" id="KW-0812">Transmembrane</keyword>
<keyword evidence="11" id="KW-1133">Transmembrane helix</keyword>
<dbReference type="EC" id="2.3.1.20" evidence="5"/>
<comment type="pathway">
    <text evidence="3">Lipid metabolism.</text>
</comment>
<gene>
    <name evidence="15" type="primary">RvY_15716-1</name>
    <name evidence="15" type="synonym">RvY_15716.1</name>
    <name evidence="15" type="ORF">RvY_15716</name>
</gene>
<comment type="subcellular location">
    <subcellularLocation>
        <location evidence="1">Endoplasmic reticulum membrane</location>
        <topology evidence="1">Multi-pass membrane protein</topology>
    </subcellularLocation>
</comment>
<keyword evidence="7" id="KW-0808">Transferase</keyword>
<organism evidence="15 16">
    <name type="scientific">Ramazzottius varieornatus</name>
    <name type="common">Water bear</name>
    <name type="synonym">Tardigrade</name>
    <dbReference type="NCBI Taxonomy" id="947166"/>
    <lineage>
        <taxon>Eukaryota</taxon>
        <taxon>Metazoa</taxon>
        <taxon>Ecdysozoa</taxon>
        <taxon>Tardigrada</taxon>
        <taxon>Eutardigrada</taxon>
        <taxon>Parachela</taxon>
        <taxon>Hypsibioidea</taxon>
        <taxon>Ramazzottiidae</taxon>
        <taxon>Ramazzottius</taxon>
    </lineage>
</organism>
<dbReference type="PANTHER" id="PTHR12317">
    <property type="entry name" value="DIACYLGLYCEROL O-ACYLTRANSFERASE"/>
    <property type="match status" value="1"/>
</dbReference>
<dbReference type="GO" id="GO:0006071">
    <property type="term" value="P:glycerol metabolic process"/>
    <property type="evidence" value="ECO:0007669"/>
    <property type="project" value="UniProtKB-KW"/>
</dbReference>
<dbReference type="AlphaFoldDB" id="A0A1D1VXE6"/>
<dbReference type="InterPro" id="IPR007130">
    <property type="entry name" value="DAGAT"/>
</dbReference>
<comment type="pathway">
    <text evidence="2">Glycerolipid metabolism; triacylglycerol biosynthesis.</text>
</comment>
<proteinExistence type="inferred from homology"/>
<evidence type="ECO:0000256" key="7">
    <source>
        <dbReference type="ARBA" id="ARBA00022679"/>
    </source>
</evidence>
<name>A0A1D1VXE6_RAMVA</name>
<evidence type="ECO:0000256" key="14">
    <source>
        <dbReference type="ARBA" id="ARBA00023315"/>
    </source>
</evidence>
<dbReference type="GO" id="GO:0019432">
    <property type="term" value="P:triglyceride biosynthetic process"/>
    <property type="evidence" value="ECO:0007669"/>
    <property type="project" value="TreeGrafter"/>
</dbReference>
<accession>A0A1D1VXE6</accession>
<dbReference type="Proteomes" id="UP000186922">
    <property type="component" value="Unassembled WGS sequence"/>
</dbReference>
<sequence length="57" mass="6768">MKLLFVLGKPIPVEEDENPTQDKINGVHQHYMKELKELFDNNKAKYGYQDQTLEFIE</sequence>
<comment type="similarity">
    <text evidence="4">Belongs to the diacylglycerol acyltransferase family.</text>
</comment>
<dbReference type="PANTHER" id="PTHR12317:SF0">
    <property type="entry name" value="ACYLTRANSFERASE"/>
    <property type="match status" value="1"/>
</dbReference>
<evidence type="ECO:0000256" key="3">
    <source>
        <dbReference type="ARBA" id="ARBA00005189"/>
    </source>
</evidence>
<dbReference type="GO" id="GO:0004144">
    <property type="term" value="F:diacylglycerol O-acyltransferase activity"/>
    <property type="evidence" value="ECO:0007669"/>
    <property type="project" value="UniProtKB-EC"/>
</dbReference>
<keyword evidence="12" id="KW-0443">Lipid metabolism</keyword>
<dbReference type="OrthoDB" id="264532at2759"/>
<evidence type="ECO:0000256" key="4">
    <source>
        <dbReference type="ARBA" id="ARBA00005420"/>
    </source>
</evidence>
<evidence type="ECO:0000256" key="6">
    <source>
        <dbReference type="ARBA" id="ARBA00022516"/>
    </source>
</evidence>
<evidence type="ECO:0000256" key="12">
    <source>
        <dbReference type="ARBA" id="ARBA00023098"/>
    </source>
</evidence>
<dbReference type="STRING" id="947166.A0A1D1VXE6"/>
<evidence type="ECO:0000256" key="5">
    <source>
        <dbReference type="ARBA" id="ARBA00013244"/>
    </source>
</evidence>
<keyword evidence="14" id="KW-0012">Acyltransferase</keyword>
<keyword evidence="6" id="KW-0444">Lipid biosynthesis</keyword>
<dbReference type="GO" id="GO:0005789">
    <property type="term" value="C:endoplasmic reticulum membrane"/>
    <property type="evidence" value="ECO:0007669"/>
    <property type="project" value="UniProtKB-SubCell"/>
</dbReference>
<keyword evidence="16" id="KW-1185">Reference proteome</keyword>
<evidence type="ECO:0000256" key="8">
    <source>
        <dbReference type="ARBA" id="ARBA00022692"/>
    </source>
</evidence>
<keyword evidence="9" id="KW-0319">Glycerol metabolism</keyword>
<evidence type="ECO:0000256" key="1">
    <source>
        <dbReference type="ARBA" id="ARBA00004477"/>
    </source>
</evidence>
<reference evidence="15 16" key="1">
    <citation type="journal article" date="2016" name="Nat. Commun.">
        <title>Extremotolerant tardigrade genome and improved radiotolerance of human cultured cells by tardigrade-unique protein.</title>
        <authorList>
            <person name="Hashimoto T."/>
            <person name="Horikawa D.D."/>
            <person name="Saito Y."/>
            <person name="Kuwahara H."/>
            <person name="Kozuka-Hata H."/>
            <person name="Shin-I T."/>
            <person name="Minakuchi Y."/>
            <person name="Ohishi K."/>
            <person name="Motoyama A."/>
            <person name="Aizu T."/>
            <person name="Enomoto A."/>
            <person name="Kondo K."/>
            <person name="Tanaka S."/>
            <person name="Hara Y."/>
            <person name="Koshikawa S."/>
            <person name="Sagara H."/>
            <person name="Miura T."/>
            <person name="Yokobori S."/>
            <person name="Miyagawa K."/>
            <person name="Suzuki Y."/>
            <person name="Kubo T."/>
            <person name="Oyama M."/>
            <person name="Kohara Y."/>
            <person name="Fujiyama A."/>
            <person name="Arakawa K."/>
            <person name="Katayama T."/>
            <person name="Toyoda A."/>
            <person name="Kunieda T."/>
        </authorList>
    </citation>
    <scope>NUCLEOTIDE SEQUENCE [LARGE SCALE GENOMIC DNA]</scope>
    <source>
        <strain evidence="15 16">YOKOZUNA-1</strain>
    </source>
</reference>
<evidence type="ECO:0000256" key="13">
    <source>
        <dbReference type="ARBA" id="ARBA00023136"/>
    </source>
</evidence>
<evidence type="ECO:0000256" key="11">
    <source>
        <dbReference type="ARBA" id="ARBA00022989"/>
    </source>
</evidence>
<dbReference type="EMBL" id="BDGG01000012">
    <property type="protein sequence ID" value="GAV05616.1"/>
    <property type="molecule type" value="Genomic_DNA"/>
</dbReference>
<evidence type="ECO:0000256" key="2">
    <source>
        <dbReference type="ARBA" id="ARBA00004771"/>
    </source>
</evidence>
<dbReference type="Pfam" id="PF03982">
    <property type="entry name" value="DAGAT"/>
    <property type="match status" value="1"/>
</dbReference>
<keyword evidence="10" id="KW-0256">Endoplasmic reticulum</keyword>
<keyword evidence="13" id="KW-0472">Membrane</keyword>
<evidence type="ECO:0000256" key="9">
    <source>
        <dbReference type="ARBA" id="ARBA00022798"/>
    </source>
</evidence>
<evidence type="ECO:0000313" key="15">
    <source>
        <dbReference type="EMBL" id="GAV05616.1"/>
    </source>
</evidence>